<dbReference type="Proteomes" id="UP001652445">
    <property type="component" value="Unassembled WGS sequence"/>
</dbReference>
<sequence length="305" mass="36169">MLINDQRMYQRRIQNFTREEFQGWFNRLFNEIYGTDYEATTPHGNHGDLKVDGRILKTGEYFACYSPDKYRDLYFSTKVMEDFRGLKKHWLDKGYPIKTWHFVMPHDIHPGAAQAIFDKLQLEHNSLVEDEEKKIKFEPFTLTYLMGLLNKLSIHQHSYIFGDTDDYVKIIQEDFERATNPSAAMEYIRITYNREARQKLPLPDDVWDRRLNALSREYNIGEKSIPFVLNENNGEFNLENGACPFINLILMKSFFDWTNKDDVLLSTSFDDDFLMFQKEKQISVPVRDLQGNVVKLIFNPIVEVW</sequence>
<keyword evidence="2" id="KW-1185">Reference proteome</keyword>
<gene>
    <name evidence="1" type="ORF">OB236_13180</name>
</gene>
<reference evidence="1 2" key="1">
    <citation type="submission" date="2022-09" db="EMBL/GenBank/DDBJ databases">
        <authorList>
            <person name="Han X.L."/>
            <person name="Wang Q."/>
            <person name="Lu T."/>
        </authorList>
    </citation>
    <scope>NUCLEOTIDE SEQUENCE [LARGE SCALE GENOMIC DNA]</scope>
    <source>
        <strain evidence="1 2">WQ 127069</strain>
    </source>
</reference>
<accession>A0ABT2UEP0</accession>
<comment type="caution">
    <text evidence="1">The sequence shown here is derived from an EMBL/GenBank/DDBJ whole genome shotgun (WGS) entry which is preliminary data.</text>
</comment>
<dbReference type="RefSeq" id="WP_262684386.1">
    <property type="nucleotide sequence ID" value="NZ_JAOQIO010000037.1"/>
</dbReference>
<protein>
    <submittedName>
        <fullName evidence="1">Uncharacterized protein</fullName>
    </submittedName>
</protein>
<organism evidence="1 2">
    <name type="scientific">Paenibacillus baimaensis</name>
    <dbReference type="NCBI Taxonomy" id="2982185"/>
    <lineage>
        <taxon>Bacteria</taxon>
        <taxon>Bacillati</taxon>
        <taxon>Bacillota</taxon>
        <taxon>Bacilli</taxon>
        <taxon>Bacillales</taxon>
        <taxon>Paenibacillaceae</taxon>
        <taxon>Paenibacillus</taxon>
    </lineage>
</organism>
<dbReference type="EMBL" id="JAOQIO010000037">
    <property type="protein sequence ID" value="MCU6793072.1"/>
    <property type="molecule type" value="Genomic_DNA"/>
</dbReference>
<proteinExistence type="predicted"/>
<evidence type="ECO:0000313" key="2">
    <source>
        <dbReference type="Proteomes" id="UP001652445"/>
    </source>
</evidence>
<evidence type="ECO:0000313" key="1">
    <source>
        <dbReference type="EMBL" id="MCU6793072.1"/>
    </source>
</evidence>
<name>A0ABT2UEP0_9BACL</name>